<keyword evidence="2" id="KW-0964">Secreted</keyword>
<gene>
    <name evidence="5" type="ORF">K7432_012096</name>
</gene>
<accession>A0ABR2WLD5</accession>
<dbReference type="PANTHER" id="PTHR11475">
    <property type="entry name" value="OXIDASE/PEROXIDASE"/>
    <property type="match status" value="1"/>
</dbReference>
<feature type="signal peptide" evidence="4">
    <location>
        <begin position="1"/>
        <end position="21"/>
    </location>
</feature>
<dbReference type="Pfam" id="PF03098">
    <property type="entry name" value="An_peroxidase"/>
    <property type="match status" value="1"/>
</dbReference>
<dbReference type="PROSITE" id="PS50292">
    <property type="entry name" value="PEROXIDASE_3"/>
    <property type="match status" value="1"/>
</dbReference>
<comment type="subcellular location">
    <subcellularLocation>
        <location evidence="1">Secreted</location>
    </subcellularLocation>
</comment>
<evidence type="ECO:0000256" key="2">
    <source>
        <dbReference type="ARBA" id="ARBA00022525"/>
    </source>
</evidence>
<evidence type="ECO:0000256" key="4">
    <source>
        <dbReference type="SAM" id="SignalP"/>
    </source>
</evidence>
<proteinExistence type="predicted"/>
<dbReference type="Proteomes" id="UP001479436">
    <property type="component" value="Unassembled WGS sequence"/>
</dbReference>
<comment type="caution">
    <text evidence="5">The sequence shown here is derived from an EMBL/GenBank/DDBJ whole genome shotgun (WGS) entry which is preliminary data.</text>
</comment>
<dbReference type="SUPFAM" id="SSF48113">
    <property type="entry name" value="Heme-dependent peroxidases"/>
    <property type="match status" value="1"/>
</dbReference>
<evidence type="ECO:0008006" key="7">
    <source>
        <dbReference type="Google" id="ProtNLM"/>
    </source>
</evidence>
<organism evidence="5 6">
    <name type="scientific">Basidiobolus ranarum</name>
    <dbReference type="NCBI Taxonomy" id="34480"/>
    <lineage>
        <taxon>Eukaryota</taxon>
        <taxon>Fungi</taxon>
        <taxon>Fungi incertae sedis</taxon>
        <taxon>Zoopagomycota</taxon>
        <taxon>Entomophthoromycotina</taxon>
        <taxon>Basidiobolomycetes</taxon>
        <taxon>Basidiobolales</taxon>
        <taxon>Basidiobolaceae</taxon>
        <taxon>Basidiobolus</taxon>
    </lineage>
</organism>
<dbReference type="InterPro" id="IPR019791">
    <property type="entry name" value="Haem_peroxidase_animal"/>
</dbReference>
<evidence type="ECO:0000256" key="3">
    <source>
        <dbReference type="ARBA" id="ARBA00023180"/>
    </source>
</evidence>
<dbReference type="InterPro" id="IPR037120">
    <property type="entry name" value="Haem_peroxidase_sf_animal"/>
</dbReference>
<dbReference type="PANTHER" id="PTHR11475:SF4">
    <property type="entry name" value="CHORION PEROXIDASE"/>
    <property type="match status" value="1"/>
</dbReference>
<keyword evidence="3" id="KW-0325">Glycoprotein</keyword>
<dbReference type="EMBL" id="JASJQH010001011">
    <property type="protein sequence ID" value="KAK9762306.1"/>
    <property type="molecule type" value="Genomic_DNA"/>
</dbReference>
<dbReference type="Gene3D" id="1.10.640.10">
    <property type="entry name" value="Haem peroxidase domain superfamily, animal type"/>
    <property type="match status" value="1"/>
</dbReference>
<evidence type="ECO:0000313" key="5">
    <source>
        <dbReference type="EMBL" id="KAK9762306.1"/>
    </source>
</evidence>
<dbReference type="InterPro" id="IPR010255">
    <property type="entry name" value="Haem_peroxidase_sf"/>
</dbReference>
<evidence type="ECO:0000313" key="6">
    <source>
        <dbReference type="Proteomes" id="UP001479436"/>
    </source>
</evidence>
<sequence length="493" mass="55355">MRLLAASYSVLLGHLITASQAQMPGNVYRPIFDNTLTPMIRNTPPGVLYADKVGAMPSTLYSSTPHTINCPNALSNLQLSPPPRCISTNAATYPPSSNQDIYSNREQKSSRLVTHMITFFGHFLSLDLGDLPINLTDTANLDLPAGDNAFPESLTTNGTLFFGRAQYQLGSDGYRQAFNNATFGLDGSAIYGSISSVSQTLRWANMRGKLRMTSLNNTEALPIKLNGTYLLGASPARSMNIFTMAIQVIWMREHNRICDELYVIHKDTWSEETYYQEARRRVIALIQKITYTEYLGTVLGRWVSQDREIFKNSTPSTDNFFIGTTFRYGHSELSDTYRLVDTQGVYLKDFGLREIVDLSLIERIPLELLIRSAASQIQEEVDIYFPSMSMNYTNTKGSSYDIPAFDIQRGRDLGILRYNDARAAFGLSRKASFEDISSVPDVQNRLKMMYGTVDRVESYMGGLEENKIPGSLFGELLCASLEIQFVKIRKLDE</sequence>
<name>A0ABR2WLD5_9FUNG</name>
<dbReference type="PRINTS" id="PR00457">
    <property type="entry name" value="ANPEROXIDASE"/>
</dbReference>
<feature type="chain" id="PRO_5047286137" description="Peroxidase" evidence="4">
    <location>
        <begin position="22"/>
        <end position="493"/>
    </location>
</feature>
<keyword evidence="6" id="KW-1185">Reference proteome</keyword>
<protein>
    <recommendedName>
        <fullName evidence="7">Peroxidase</fullName>
    </recommendedName>
</protein>
<keyword evidence="4" id="KW-0732">Signal</keyword>
<reference evidence="5 6" key="1">
    <citation type="submission" date="2023-04" db="EMBL/GenBank/DDBJ databases">
        <title>Genome of Basidiobolus ranarum AG-B5.</title>
        <authorList>
            <person name="Stajich J.E."/>
            <person name="Carter-House D."/>
            <person name="Gryganskyi A."/>
        </authorList>
    </citation>
    <scope>NUCLEOTIDE SEQUENCE [LARGE SCALE GENOMIC DNA]</scope>
    <source>
        <strain evidence="5 6">AG-B5</strain>
    </source>
</reference>
<evidence type="ECO:0000256" key="1">
    <source>
        <dbReference type="ARBA" id="ARBA00004613"/>
    </source>
</evidence>